<name>A0AAE3YW45_9ACTN</name>
<gene>
    <name evidence="5" type="ORF">J2S41_007105</name>
</gene>
<evidence type="ECO:0000259" key="4">
    <source>
        <dbReference type="Pfam" id="PF08241"/>
    </source>
</evidence>
<keyword evidence="6" id="KW-1185">Reference proteome</keyword>
<dbReference type="SUPFAM" id="SSF53335">
    <property type="entry name" value="S-adenosyl-L-methionine-dependent methyltransferases"/>
    <property type="match status" value="1"/>
</dbReference>
<dbReference type="PANTHER" id="PTHR43464:SF19">
    <property type="entry name" value="UBIQUINONE BIOSYNTHESIS O-METHYLTRANSFERASE, MITOCHONDRIAL"/>
    <property type="match status" value="1"/>
</dbReference>
<protein>
    <submittedName>
        <fullName evidence="5">2-polyprenyl-6-hydroxyphenyl methylase/3-demethylubiquinone-9 3-methyltransferase</fullName>
        <ecNumber evidence="5">2.1.1.222</ecNumber>
        <ecNumber evidence="5">2.1.1.64</ecNumber>
    </submittedName>
</protein>
<keyword evidence="1 5" id="KW-0489">Methyltransferase</keyword>
<evidence type="ECO:0000256" key="1">
    <source>
        <dbReference type="ARBA" id="ARBA00022603"/>
    </source>
</evidence>
<dbReference type="Proteomes" id="UP001183643">
    <property type="component" value="Unassembled WGS sequence"/>
</dbReference>
<dbReference type="RefSeq" id="WP_310374628.1">
    <property type="nucleotide sequence ID" value="NZ_JAVDYB010000001.1"/>
</dbReference>
<accession>A0AAE3YW45</accession>
<keyword evidence="3" id="KW-0949">S-adenosyl-L-methionine</keyword>
<dbReference type="EC" id="2.1.1.64" evidence="5"/>
<dbReference type="GO" id="GO:0032259">
    <property type="term" value="P:methylation"/>
    <property type="evidence" value="ECO:0007669"/>
    <property type="project" value="UniProtKB-KW"/>
</dbReference>
<dbReference type="InterPro" id="IPR013216">
    <property type="entry name" value="Methyltransf_11"/>
</dbReference>
<dbReference type="Gene3D" id="3.40.50.150">
    <property type="entry name" value="Vaccinia Virus protein VP39"/>
    <property type="match status" value="1"/>
</dbReference>
<organism evidence="5 6">
    <name type="scientific">Catenuloplanes atrovinosus</name>
    <dbReference type="NCBI Taxonomy" id="137266"/>
    <lineage>
        <taxon>Bacteria</taxon>
        <taxon>Bacillati</taxon>
        <taxon>Actinomycetota</taxon>
        <taxon>Actinomycetes</taxon>
        <taxon>Micromonosporales</taxon>
        <taxon>Micromonosporaceae</taxon>
        <taxon>Catenuloplanes</taxon>
    </lineage>
</organism>
<dbReference type="EC" id="2.1.1.222" evidence="5"/>
<dbReference type="GO" id="GO:0061542">
    <property type="term" value="F:3-demethylubiquinol 3-O-methyltransferase activity"/>
    <property type="evidence" value="ECO:0007669"/>
    <property type="project" value="UniProtKB-EC"/>
</dbReference>
<dbReference type="EMBL" id="JAVDYB010000001">
    <property type="protein sequence ID" value="MDR7280327.1"/>
    <property type="molecule type" value="Genomic_DNA"/>
</dbReference>
<keyword evidence="2 5" id="KW-0808">Transferase</keyword>
<dbReference type="GO" id="GO:0102208">
    <property type="term" value="F:2-polyprenyl-6-hydroxyphenol methylase activity"/>
    <property type="evidence" value="ECO:0007669"/>
    <property type="project" value="UniProtKB-EC"/>
</dbReference>
<dbReference type="AlphaFoldDB" id="A0AAE3YW45"/>
<dbReference type="CDD" id="cd02440">
    <property type="entry name" value="AdoMet_MTases"/>
    <property type="match status" value="1"/>
</dbReference>
<dbReference type="InterPro" id="IPR029063">
    <property type="entry name" value="SAM-dependent_MTases_sf"/>
</dbReference>
<comment type="caution">
    <text evidence="5">The sequence shown here is derived from an EMBL/GenBank/DDBJ whole genome shotgun (WGS) entry which is preliminary data.</text>
</comment>
<evidence type="ECO:0000256" key="3">
    <source>
        <dbReference type="ARBA" id="ARBA00022691"/>
    </source>
</evidence>
<evidence type="ECO:0000313" key="5">
    <source>
        <dbReference type="EMBL" id="MDR7280327.1"/>
    </source>
</evidence>
<feature type="domain" description="Methyltransferase type 11" evidence="4">
    <location>
        <begin position="54"/>
        <end position="143"/>
    </location>
</feature>
<dbReference type="PANTHER" id="PTHR43464">
    <property type="entry name" value="METHYLTRANSFERASE"/>
    <property type="match status" value="1"/>
</dbReference>
<reference evidence="5" key="1">
    <citation type="submission" date="2023-07" db="EMBL/GenBank/DDBJ databases">
        <title>Sequencing the genomes of 1000 actinobacteria strains.</title>
        <authorList>
            <person name="Klenk H.-P."/>
        </authorList>
    </citation>
    <scope>NUCLEOTIDE SEQUENCE</scope>
    <source>
        <strain evidence="5">DSM 44707</strain>
    </source>
</reference>
<evidence type="ECO:0000256" key="2">
    <source>
        <dbReference type="ARBA" id="ARBA00022679"/>
    </source>
</evidence>
<sequence length="239" mass="25714">MSPPRTAARNDPRQYDVLAGEWWRPGGLFELLHWLAAARATLIPPASRDGALLIDVGCGAGLLAPHLDGYGYRHVGVDLGAAALAQAAARGVLPVRADAARLPFPDAVADVVVAGELLEHVPDLAATVAELCRVLRPGGLLVLDTLNDTFLSRLVTITIAEFLVPRARGIHDPRFYVDPARLTALCATHGVRLRIRGIRPGLPALAGWLLGRRPPVRAPRMRPIRSTAVAYQGLGRKEW</sequence>
<evidence type="ECO:0000313" key="6">
    <source>
        <dbReference type="Proteomes" id="UP001183643"/>
    </source>
</evidence>
<dbReference type="Pfam" id="PF08241">
    <property type="entry name" value="Methyltransf_11"/>
    <property type="match status" value="1"/>
</dbReference>
<proteinExistence type="predicted"/>